<dbReference type="Gene3D" id="3.30.1360.20">
    <property type="entry name" value="Transcriptional coactivator/pterin dehydratase"/>
    <property type="match status" value="1"/>
</dbReference>
<evidence type="ECO:0000256" key="1">
    <source>
        <dbReference type="ARBA" id="ARBA00001554"/>
    </source>
</evidence>
<dbReference type="RefSeq" id="WP_018169366.1">
    <property type="nucleotide sequence ID" value="NZ_CP011367.1"/>
</dbReference>
<dbReference type="PANTHER" id="PTHR12599:SF0">
    <property type="entry name" value="PTERIN-4-ALPHA-CARBINOLAMINE DEHYDRATASE"/>
    <property type="match status" value="1"/>
</dbReference>
<dbReference type="SUPFAM" id="SSF55248">
    <property type="entry name" value="PCD-like"/>
    <property type="match status" value="1"/>
</dbReference>
<reference evidence="5 6" key="1">
    <citation type="submission" date="2015-04" db="EMBL/GenBank/DDBJ databases">
        <title>Complete Sequence for the Genome of the Thioalkalivibrio versutus D301.</title>
        <authorList>
            <person name="Mu T."/>
            <person name="Zhou J."/>
            <person name="Xu X."/>
        </authorList>
    </citation>
    <scope>NUCLEOTIDE SEQUENCE [LARGE SCALE GENOMIC DNA]</scope>
    <source>
        <strain evidence="5 6">D301</strain>
    </source>
</reference>
<name>A0A0G3G030_9GAMM</name>
<dbReference type="Proteomes" id="UP000064201">
    <property type="component" value="Chromosome"/>
</dbReference>
<comment type="catalytic activity">
    <reaction evidence="1 4">
        <text>(4aS,6R)-4a-hydroxy-L-erythro-5,6,7,8-tetrahydrobiopterin = (6R)-L-erythro-6,7-dihydrobiopterin + H2O</text>
        <dbReference type="Rhea" id="RHEA:11920"/>
        <dbReference type="ChEBI" id="CHEBI:15377"/>
        <dbReference type="ChEBI" id="CHEBI:15642"/>
        <dbReference type="ChEBI" id="CHEBI:43120"/>
        <dbReference type="EC" id="4.2.1.96"/>
    </reaction>
</comment>
<dbReference type="STRING" id="106634.TVD_04070"/>
<sequence>MTDLKTKHCQSCEGFTNPMPRDDAQRALGQLHDAWGIDETGKSIQRSFKFKNFHETMAFVNAVAWIAHGEDHHPDMAVGFNRCAVEFSTHAIGGLSENDFICAARVDALFD</sequence>
<dbReference type="PANTHER" id="PTHR12599">
    <property type="entry name" value="PTERIN-4-ALPHA-CARBINOLAMINE DEHYDRATASE"/>
    <property type="match status" value="1"/>
</dbReference>
<dbReference type="KEGG" id="tvr:TVD_04070"/>
<evidence type="ECO:0000256" key="2">
    <source>
        <dbReference type="ARBA" id="ARBA00006472"/>
    </source>
</evidence>
<dbReference type="GO" id="GO:0006729">
    <property type="term" value="P:tetrahydrobiopterin biosynthetic process"/>
    <property type="evidence" value="ECO:0007669"/>
    <property type="project" value="InterPro"/>
</dbReference>
<dbReference type="InterPro" id="IPR001533">
    <property type="entry name" value="Pterin_deHydtase"/>
</dbReference>
<dbReference type="InterPro" id="IPR036428">
    <property type="entry name" value="PCD_sf"/>
</dbReference>
<dbReference type="GO" id="GO:0008124">
    <property type="term" value="F:4-alpha-hydroxytetrahydrobiopterin dehydratase activity"/>
    <property type="evidence" value="ECO:0007669"/>
    <property type="project" value="UniProtKB-UniRule"/>
</dbReference>
<dbReference type="OrthoDB" id="5294615at2"/>
<accession>A0A0G3G030</accession>
<dbReference type="PATRIC" id="fig|106634.4.peg.828"/>
<comment type="similarity">
    <text evidence="2 4">Belongs to the pterin-4-alpha-carbinolamine dehydratase family.</text>
</comment>
<dbReference type="NCBIfam" id="NF002019">
    <property type="entry name" value="PRK00823.1-4"/>
    <property type="match status" value="1"/>
</dbReference>
<dbReference type="EMBL" id="CP011367">
    <property type="protein sequence ID" value="AKJ94595.1"/>
    <property type="molecule type" value="Genomic_DNA"/>
</dbReference>
<dbReference type="Pfam" id="PF01329">
    <property type="entry name" value="Pterin_4a"/>
    <property type="match status" value="1"/>
</dbReference>
<organism evidence="5 6">
    <name type="scientific">Thioalkalivibrio versutus</name>
    <dbReference type="NCBI Taxonomy" id="106634"/>
    <lineage>
        <taxon>Bacteria</taxon>
        <taxon>Pseudomonadati</taxon>
        <taxon>Pseudomonadota</taxon>
        <taxon>Gammaproteobacteria</taxon>
        <taxon>Chromatiales</taxon>
        <taxon>Ectothiorhodospiraceae</taxon>
        <taxon>Thioalkalivibrio</taxon>
    </lineage>
</organism>
<keyword evidence="3 4" id="KW-0456">Lyase</keyword>
<evidence type="ECO:0000313" key="6">
    <source>
        <dbReference type="Proteomes" id="UP000064201"/>
    </source>
</evidence>
<dbReference type="AlphaFoldDB" id="A0A0G3G030"/>
<keyword evidence="6" id="KW-1185">Reference proteome</keyword>
<dbReference type="HAMAP" id="MF_00434">
    <property type="entry name" value="Pterin_4_alpha"/>
    <property type="match status" value="1"/>
</dbReference>
<gene>
    <name evidence="5" type="ORF">TVD_04070</name>
</gene>
<dbReference type="EC" id="4.2.1.96" evidence="4"/>
<dbReference type="CDD" id="cd00913">
    <property type="entry name" value="PCD_DCoH_subfamily_a"/>
    <property type="match status" value="1"/>
</dbReference>
<evidence type="ECO:0000313" key="5">
    <source>
        <dbReference type="EMBL" id="AKJ94595.1"/>
    </source>
</evidence>
<evidence type="ECO:0000256" key="3">
    <source>
        <dbReference type="ARBA" id="ARBA00023239"/>
    </source>
</evidence>
<evidence type="ECO:0000256" key="4">
    <source>
        <dbReference type="HAMAP-Rule" id="MF_00434"/>
    </source>
</evidence>
<proteinExistence type="inferred from homology"/>
<protein>
    <recommendedName>
        <fullName evidence="4">Putative pterin-4-alpha-carbinolamine dehydratase</fullName>
        <shortName evidence="4">PHS</shortName>
        <ecNumber evidence="4">4.2.1.96</ecNumber>
    </recommendedName>
    <alternativeName>
        <fullName evidence="4">4-alpha-hydroxy-tetrahydropterin dehydratase</fullName>
    </alternativeName>
    <alternativeName>
        <fullName evidence="4">Pterin carbinolamine dehydratase</fullName>
        <shortName evidence="4">PCD</shortName>
    </alternativeName>
</protein>